<evidence type="ECO:0000313" key="2">
    <source>
        <dbReference type="EMBL" id="KKN91097.1"/>
    </source>
</evidence>
<name>A0A0F9UUC4_9ZZZZ</name>
<feature type="region of interest" description="Disordered" evidence="1">
    <location>
        <begin position="502"/>
        <end position="525"/>
    </location>
</feature>
<sequence>MAKKKPSTNKPKTLTNNCFYTNSSKNISNHTLPEICHITHGIAHRTIATDVSLRAGHNRHDYEAQRPSDKLPTKHSEIIMACQAIYRKIGMVRNIIDLMTDFAAEGLELQHTTKTQERFYRKWAVKVDLQGRAHDFMKLLMRDANVIVRRKNALITKPVAKEMTKGGVVGIDHVDETKVDDPPEKIKTTKKKTNRNEIPWRYIFLSPVTVEKIGGEVGRFFGSDALGMRLPQSLSNAIRNPKTKAEKEHIRKLPPEVVRAAKNGSRLVGLDMDKIYVDYYKKDDWEDWGTPFLYGVLEDVMFKEKMRLADMAALDGVINVIRLWKLGKSDQHILPAPALVDRLIGILEDNTGGGVMDLVWDDMIDLQIEYPPTDKILGAEKYIGVNSDIVRGLGIPDSLIGGSDLGTRNAQSAFVQLKTLVERLEYVRSRAIRWMEGELRLVADAMGFKKIPAISFGIMSLRDEAAEKQLIIQLLDRGIISSEKATEVFGVNYMIELERLKSEQKTRDDEPGLLEKSNPYNRPFSIMEKQNELDIKLEKVKQRLNGNGNDSRDDNGGGDNPSGDQPKDEGNNPPGRPPSTKDTGPRNERTPRTQSVLHIVADGFLDKIDQLIDDPYLKQHKVKNMRSLTKSQRTELDRTKRGILSVLRPDDKVTKELIAGRLNTAGKGARLMEDHFCDLMVNFTASTQKTPTTKERRILTTLAWANMLPNN</sequence>
<organism evidence="2">
    <name type="scientific">marine sediment metagenome</name>
    <dbReference type="NCBI Taxonomy" id="412755"/>
    <lineage>
        <taxon>unclassified sequences</taxon>
        <taxon>metagenomes</taxon>
        <taxon>ecological metagenomes</taxon>
    </lineage>
</organism>
<feature type="region of interest" description="Disordered" evidence="1">
    <location>
        <begin position="544"/>
        <end position="595"/>
    </location>
</feature>
<evidence type="ECO:0008006" key="3">
    <source>
        <dbReference type="Google" id="ProtNLM"/>
    </source>
</evidence>
<comment type="caution">
    <text evidence="2">The sequence shown here is derived from an EMBL/GenBank/DDBJ whole genome shotgun (WGS) entry which is preliminary data.</text>
</comment>
<protein>
    <recommendedName>
        <fullName evidence="3">Portal protein</fullName>
    </recommendedName>
</protein>
<gene>
    <name evidence="2" type="ORF">LCGC14_0219620</name>
</gene>
<evidence type="ECO:0000256" key="1">
    <source>
        <dbReference type="SAM" id="MobiDB-lite"/>
    </source>
</evidence>
<dbReference type="EMBL" id="LAZR01000105">
    <property type="protein sequence ID" value="KKN91097.1"/>
    <property type="molecule type" value="Genomic_DNA"/>
</dbReference>
<accession>A0A0F9UUC4</accession>
<reference evidence="2" key="1">
    <citation type="journal article" date="2015" name="Nature">
        <title>Complex archaea that bridge the gap between prokaryotes and eukaryotes.</title>
        <authorList>
            <person name="Spang A."/>
            <person name="Saw J.H."/>
            <person name="Jorgensen S.L."/>
            <person name="Zaremba-Niedzwiedzka K."/>
            <person name="Martijn J."/>
            <person name="Lind A.E."/>
            <person name="van Eijk R."/>
            <person name="Schleper C."/>
            <person name="Guy L."/>
            <person name="Ettema T.J."/>
        </authorList>
    </citation>
    <scope>NUCLEOTIDE SEQUENCE</scope>
</reference>
<proteinExistence type="predicted"/>
<dbReference type="AlphaFoldDB" id="A0A0F9UUC4"/>